<evidence type="ECO:0000256" key="1">
    <source>
        <dbReference type="SAM" id="MobiDB-lite"/>
    </source>
</evidence>
<dbReference type="STRING" id="933084.A0A067QJP6"/>
<feature type="compositionally biased region" description="Basic and acidic residues" evidence="1">
    <location>
        <begin position="176"/>
        <end position="188"/>
    </location>
</feature>
<evidence type="ECO:0000313" key="3">
    <source>
        <dbReference type="EMBL" id="KDQ62836.1"/>
    </source>
</evidence>
<dbReference type="OrthoDB" id="3162439at2759"/>
<gene>
    <name evidence="3" type="ORF">JAAARDRAFT_66375</name>
</gene>
<dbReference type="InParanoid" id="A0A067QJP6"/>
<keyword evidence="4" id="KW-1185">Reference proteome</keyword>
<organism evidence="3 4">
    <name type="scientific">Jaapia argillacea MUCL 33604</name>
    <dbReference type="NCBI Taxonomy" id="933084"/>
    <lineage>
        <taxon>Eukaryota</taxon>
        <taxon>Fungi</taxon>
        <taxon>Dikarya</taxon>
        <taxon>Basidiomycota</taxon>
        <taxon>Agaricomycotina</taxon>
        <taxon>Agaricomycetes</taxon>
        <taxon>Agaricomycetidae</taxon>
        <taxon>Jaapiales</taxon>
        <taxon>Jaapiaceae</taxon>
        <taxon>Jaapia</taxon>
    </lineage>
</organism>
<dbReference type="PANTHER" id="PTHR33840:SF2">
    <property type="entry name" value="TLE1 PHOSPHOLIPASE DOMAIN-CONTAINING PROTEIN"/>
    <property type="match status" value="1"/>
</dbReference>
<evidence type="ECO:0000313" key="4">
    <source>
        <dbReference type="Proteomes" id="UP000027265"/>
    </source>
</evidence>
<dbReference type="InterPro" id="IPR018712">
    <property type="entry name" value="Tle1-like_cat"/>
</dbReference>
<protein>
    <recommendedName>
        <fullName evidence="2">T6SS Phospholipase effector Tle1-like catalytic domain-containing protein</fullName>
    </recommendedName>
</protein>
<sequence>MLDDAVAWYLDTHVMDGYRFLMRNYSSGDKICIFGFSRGAYTARALAGMLHKVGLLGKDNNEQVPFAYKIFTKTKKADHELCAGFKKTFCRTVQIEFVGVWDTVASVGLLRNKTLPFTKSNETIKIFRHALSLDERRAKFRPSLYHRDSPEQSQPTKQNSNPSGKGGGSPSVARIPSEDGKSIDKPIDVDPSEAGPSGPVAGGTDVRELWFAGCHGDVGGGAVTDGTQHALCDITLNWMIREIQASQCGILFDDQALQLDGFPALAPTIALPPGGTFISNSERVEATAAERDQEFNVTNAVQPIHDQLTWRGNVAWWILEVLPTPYRWQDKAGVWHKTWTPNNGRGRQIVERRPIFHVSVKERMRLQVGYVPKAKWDEGTEAYEE</sequence>
<dbReference type="EMBL" id="KL197711">
    <property type="protein sequence ID" value="KDQ62836.1"/>
    <property type="molecule type" value="Genomic_DNA"/>
</dbReference>
<proteinExistence type="predicted"/>
<accession>A0A067QJP6</accession>
<name>A0A067QJP6_9AGAM</name>
<dbReference type="AlphaFoldDB" id="A0A067QJP6"/>
<dbReference type="HOGENOM" id="CLU_005049_5_0_1"/>
<evidence type="ECO:0000259" key="2">
    <source>
        <dbReference type="Pfam" id="PF09994"/>
    </source>
</evidence>
<feature type="region of interest" description="Disordered" evidence="1">
    <location>
        <begin position="144"/>
        <end position="202"/>
    </location>
</feature>
<dbReference type="Proteomes" id="UP000027265">
    <property type="component" value="Unassembled WGS sequence"/>
</dbReference>
<feature type="domain" description="T6SS Phospholipase effector Tle1-like catalytic" evidence="2">
    <location>
        <begin position="2"/>
        <end position="242"/>
    </location>
</feature>
<reference evidence="4" key="1">
    <citation type="journal article" date="2014" name="Proc. Natl. Acad. Sci. U.S.A.">
        <title>Extensive sampling of basidiomycete genomes demonstrates inadequacy of the white-rot/brown-rot paradigm for wood decay fungi.</title>
        <authorList>
            <person name="Riley R."/>
            <person name="Salamov A.A."/>
            <person name="Brown D.W."/>
            <person name="Nagy L.G."/>
            <person name="Floudas D."/>
            <person name="Held B.W."/>
            <person name="Levasseur A."/>
            <person name="Lombard V."/>
            <person name="Morin E."/>
            <person name="Otillar R."/>
            <person name="Lindquist E.A."/>
            <person name="Sun H."/>
            <person name="LaButti K.M."/>
            <person name="Schmutz J."/>
            <person name="Jabbour D."/>
            <person name="Luo H."/>
            <person name="Baker S.E."/>
            <person name="Pisabarro A.G."/>
            <person name="Walton J.D."/>
            <person name="Blanchette R.A."/>
            <person name="Henrissat B."/>
            <person name="Martin F."/>
            <person name="Cullen D."/>
            <person name="Hibbett D.S."/>
            <person name="Grigoriev I.V."/>
        </authorList>
    </citation>
    <scope>NUCLEOTIDE SEQUENCE [LARGE SCALE GENOMIC DNA]</scope>
    <source>
        <strain evidence="4">MUCL 33604</strain>
    </source>
</reference>
<dbReference type="PANTHER" id="PTHR33840">
    <property type="match status" value="1"/>
</dbReference>
<dbReference type="Pfam" id="PF09994">
    <property type="entry name" value="T6SS_Tle1-like_cat"/>
    <property type="match status" value="1"/>
</dbReference>